<dbReference type="SUPFAM" id="SSF52540">
    <property type="entry name" value="P-loop containing nucleoside triphosphate hydrolases"/>
    <property type="match status" value="1"/>
</dbReference>
<dbReference type="InterPro" id="IPR002575">
    <property type="entry name" value="Aminoglycoside_PTrfase"/>
</dbReference>
<accession>A0A0F7K3E4</accession>
<gene>
    <name evidence="2" type="ORF">AAY24_15110</name>
</gene>
<proteinExistence type="predicted"/>
<evidence type="ECO:0000313" key="2">
    <source>
        <dbReference type="EMBL" id="AKH21458.1"/>
    </source>
</evidence>
<dbReference type="EMBL" id="CP011412">
    <property type="protein sequence ID" value="AKH21458.1"/>
    <property type="molecule type" value="Genomic_DNA"/>
</dbReference>
<dbReference type="PATRIC" id="fig|1543721.4.peg.3110"/>
<dbReference type="Proteomes" id="UP000034410">
    <property type="component" value="Chromosome"/>
</dbReference>
<dbReference type="PANTHER" id="PTHR43883">
    <property type="entry name" value="SLR0207 PROTEIN"/>
    <property type="match status" value="1"/>
</dbReference>
<name>A0A0F7K3E4_9GAMM</name>
<sequence>MKPLNDHARLVAGLREPACWPDGIGPDQVIETHISTVLLVGHYAYKIKKPLDLGFLDFSTLERRRHFCEEEIRLNSRLAPDVYLEVIPIGGTPDAPEPFTTGPAIEYAVRMRRFDQSGLLSEHLELVTPGLVDQLAERLARFHADVDRAPVDADWGDPEAVEAPMRENFLQLRELIGESEALDRLADWTELEAEKLAPLLSERKAGGFIRECHGDLHLGNMALDGDELLIFDGIEFNPALRWIDVISELAFLLMDLDEKGLQPLAQRLLNRYLELSGDYAALRLLRFYQVYRAMVRAKVTAIRLAQPDIPAEDQAQLTGDLHNYLQLALGYTGTKQGALVITHGLSGSGKSTQTLACIEQLPALRVRSDVERKRLAGMESDQSSGSALGDGIYRADFSARTYGRLLQLATQIIGAEMVAIVDATFLRRSDRQAFRQQARALGVPFLILDFRVPESLLRQRVRQRHQQGGDASEATLDVLERQLVSAEPLSGDELKQALAVESDHLPMDELRDRLQHGAVEL</sequence>
<dbReference type="InterPro" id="IPR052732">
    <property type="entry name" value="Cell-binding_unc_protein"/>
</dbReference>
<keyword evidence="3" id="KW-1185">Reference proteome</keyword>
<dbReference type="Gene3D" id="3.40.50.300">
    <property type="entry name" value="P-loop containing nucleotide triphosphate hydrolases"/>
    <property type="match status" value="1"/>
</dbReference>
<evidence type="ECO:0000259" key="1">
    <source>
        <dbReference type="Pfam" id="PF01636"/>
    </source>
</evidence>
<dbReference type="Pfam" id="PF01636">
    <property type="entry name" value="APH"/>
    <property type="match status" value="1"/>
</dbReference>
<dbReference type="InterPro" id="IPR011009">
    <property type="entry name" value="Kinase-like_dom_sf"/>
</dbReference>
<dbReference type="OrthoDB" id="9810277at2"/>
<dbReference type="PANTHER" id="PTHR43883:SF1">
    <property type="entry name" value="GLUCONOKINASE"/>
    <property type="match status" value="1"/>
</dbReference>
<dbReference type="RefSeq" id="WP_046860383.1">
    <property type="nucleotide sequence ID" value="NZ_CP011412.1"/>
</dbReference>
<dbReference type="Gene3D" id="3.90.1200.10">
    <property type="match status" value="1"/>
</dbReference>
<organism evidence="2 3">
    <name type="scientific">Sedimenticola thiotaurini</name>
    <dbReference type="NCBI Taxonomy" id="1543721"/>
    <lineage>
        <taxon>Bacteria</taxon>
        <taxon>Pseudomonadati</taxon>
        <taxon>Pseudomonadota</taxon>
        <taxon>Gammaproteobacteria</taxon>
        <taxon>Chromatiales</taxon>
        <taxon>Sedimenticolaceae</taxon>
        <taxon>Sedimenticola</taxon>
    </lineage>
</organism>
<dbReference type="KEGG" id="seds:AAY24_15110"/>
<dbReference type="InterPro" id="IPR027417">
    <property type="entry name" value="P-loop_NTPase"/>
</dbReference>
<evidence type="ECO:0000313" key="3">
    <source>
        <dbReference type="Proteomes" id="UP000034410"/>
    </source>
</evidence>
<feature type="domain" description="Aminoglycoside phosphotransferase" evidence="1">
    <location>
        <begin position="122"/>
        <end position="285"/>
    </location>
</feature>
<dbReference type="AlphaFoldDB" id="A0A0F7K3E4"/>
<reference evidence="2 3" key="1">
    <citation type="journal article" date="2015" name="Genome Announc.">
        <title>Complete Genome Sequence of Sedimenticola thiotaurini Strain SIP-G1, a Polyphosphate- and Polyhydroxyalkanoate-Accumulating Sulfur-Oxidizing Gammaproteobacterium Isolated from Salt Marsh Sediments.</title>
        <authorList>
            <person name="Flood B.E."/>
            <person name="Jones D.S."/>
            <person name="Bailey J.V."/>
        </authorList>
    </citation>
    <scope>NUCLEOTIDE SEQUENCE [LARGE SCALE GENOMIC DNA]</scope>
    <source>
        <strain evidence="2 3">SIP-G1</strain>
    </source>
</reference>
<dbReference type="Pfam" id="PF13671">
    <property type="entry name" value="AAA_33"/>
    <property type="match status" value="1"/>
</dbReference>
<dbReference type="SUPFAM" id="SSF56112">
    <property type="entry name" value="Protein kinase-like (PK-like)"/>
    <property type="match status" value="1"/>
</dbReference>
<protein>
    <recommendedName>
        <fullName evidence="1">Aminoglycoside phosphotransferase domain-containing protein</fullName>
    </recommendedName>
</protein>